<organism evidence="1">
    <name type="scientific">Acinetobacter phage P919</name>
    <dbReference type="NCBI Taxonomy" id="3229763"/>
    <lineage>
        <taxon>Viruses</taxon>
        <taxon>Duplodnaviria</taxon>
        <taxon>Heunggongvirae</taxon>
        <taxon>Uroviricota</taxon>
        <taxon>Caudoviricetes</taxon>
        <taxon>Obolenskvirus</taxon>
    </lineage>
</organism>
<protein>
    <submittedName>
        <fullName evidence="1">Uncharacterized protein</fullName>
    </submittedName>
</protein>
<accession>A0AB39AIL3</accession>
<evidence type="ECO:0000313" key="1">
    <source>
        <dbReference type="EMBL" id="XDG30609.1"/>
    </source>
</evidence>
<sequence>MFLMATMSAPLPINQFSKSRSCRVSRFNFGLFCFLAMIYP</sequence>
<dbReference type="EMBL" id="PP920682">
    <property type="protein sequence ID" value="XDG30609.1"/>
    <property type="molecule type" value="Genomic_DNA"/>
</dbReference>
<reference evidence="1" key="1">
    <citation type="submission" date="2024-06" db="EMBL/GenBank/DDBJ databases">
        <authorList>
            <person name="Zheng X."/>
            <person name="Zhang W."/>
        </authorList>
    </citation>
    <scope>NUCLEOTIDE SEQUENCE</scope>
</reference>
<gene>
    <name evidence="1" type="ORF">P919_CDS0054</name>
</gene>
<name>A0AB39AIL3_9CAUD</name>
<proteinExistence type="predicted"/>